<feature type="domain" description="Glycosyl transferase family 1" evidence="5">
    <location>
        <begin position="265"/>
        <end position="404"/>
    </location>
</feature>
<dbReference type="InterPro" id="IPR001296">
    <property type="entry name" value="Glyco_trans_1"/>
</dbReference>
<proteinExistence type="predicted"/>
<dbReference type="Pfam" id="PF00534">
    <property type="entry name" value="Glycos_transf_1"/>
    <property type="match status" value="1"/>
</dbReference>
<dbReference type="Gene3D" id="3.40.50.2000">
    <property type="entry name" value="Glycogen Phosphorylase B"/>
    <property type="match status" value="2"/>
</dbReference>
<dbReference type="PANTHER" id="PTHR45947:SF3">
    <property type="entry name" value="SULFOQUINOVOSYL TRANSFERASE SQD2"/>
    <property type="match status" value="1"/>
</dbReference>
<dbReference type="eggNOG" id="COG0438">
    <property type="taxonomic scope" value="Bacteria"/>
</dbReference>
<evidence type="ECO:0000313" key="7">
    <source>
        <dbReference type="EMBL" id="GAB96154.1"/>
    </source>
</evidence>
<evidence type="ECO:0000256" key="3">
    <source>
        <dbReference type="ARBA" id="ARBA00022679"/>
    </source>
</evidence>
<evidence type="ECO:0000259" key="6">
    <source>
        <dbReference type="Pfam" id="PF13439"/>
    </source>
</evidence>
<dbReference type="InterPro" id="IPR050194">
    <property type="entry name" value="Glycosyltransferase_grp1"/>
</dbReference>
<keyword evidence="2" id="KW-0328">Glycosyltransferase</keyword>
<evidence type="ECO:0000313" key="8">
    <source>
        <dbReference type="Proteomes" id="UP000008366"/>
    </source>
</evidence>
<dbReference type="Proteomes" id="UP000008366">
    <property type="component" value="Unassembled WGS sequence"/>
</dbReference>
<keyword evidence="3 7" id="KW-0808">Transferase</keyword>
<reference evidence="7 8" key="1">
    <citation type="submission" date="2012-08" db="EMBL/GenBank/DDBJ databases">
        <title>Whole genome shotgun sequence of Kineosphaera limosa NBRC 100340.</title>
        <authorList>
            <person name="Yoshida I."/>
            <person name="Isaki S."/>
            <person name="Hosoyama A."/>
            <person name="Tsuchikane K."/>
            <person name="Katsumata H."/>
            <person name="Ando Y."/>
            <person name="Ohji S."/>
            <person name="Hamada M."/>
            <person name="Tamura T."/>
            <person name="Yamazoe A."/>
            <person name="Yamazaki S."/>
            <person name="Fujita N."/>
        </authorList>
    </citation>
    <scope>NUCLEOTIDE SEQUENCE [LARGE SCALE GENOMIC DNA]</scope>
    <source>
        <strain evidence="7 8">NBRC 100340</strain>
    </source>
</reference>
<evidence type="ECO:0000256" key="1">
    <source>
        <dbReference type="ARBA" id="ARBA00021292"/>
    </source>
</evidence>
<organism evidence="7 8">
    <name type="scientific">Kineosphaera limosa NBRC 100340</name>
    <dbReference type="NCBI Taxonomy" id="1184609"/>
    <lineage>
        <taxon>Bacteria</taxon>
        <taxon>Bacillati</taxon>
        <taxon>Actinomycetota</taxon>
        <taxon>Actinomycetes</taxon>
        <taxon>Micrococcales</taxon>
        <taxon>Dermatophilaceae</taxon>
        <taxon>Kineosphaera</taxon>
    </lineage>
</organism>
<evidence type="ECO:0000259" key="5">
    <source>
        <dbReference type="Pfam" id="PF00534"/>
    </source>
</evidence>
<dbReference type="AlphaFoldDB" id="K6XBF4"/>
<dbReference type="GO" id="GO:0016757">
    <property type="term" value="F:glycosyltransferase activity"/>
    <property type="evidence" value="ECO:0007669"/>
    <property type="project" value="UniProtKB-KW"/>
</dbReference>
<dbReference type="STRING" id="1184609.KILIM_032_00400"/>
<feature type="domain" description="Glycosyltransferase subfamily 4-like N-terminal" evidence="6">
    <location>
        <begin position="107"/>
        <end position="250"/>
    </location>
</feature>
<keyword evidence="8" id="KW-1185">Reference proteome</keyword>
<dbReference type="InterPro" id="IPR028098">
    <property type="entry name" value="Glyco_trans_4-like_N"/>
</dbReference>
<accession>K6XBF4</accession>
<feature type="compositionally biased region" description="Low complexity" evidence="4">
    <location>
        <begin position="39"/>
        <end position="63"/>
    </location>
</feature>
<name>K6XBF4_9MICO</name>
<evidence type="ECO:0000256" key="4">
    <source>
        <dbReference type="SAM" id="MobiDB-lite"/>
    </source>
</evidence>
<gene>
    <name evidence="7" type="ORF">KILIM_032_00400</name>
</gene>
<protein>
    <recommendedName>
        <fullName evidence="1">D-inositol 3-phosphate glycosyltransferase</fullName>
    </recommendedName>
</protein>
<feature type="compositionally biased region" description="Low complexity" evidence="4">
    <location>
        <begin position="75"/>
        <end position="94"/>
    </location>
</feature>
<evidence type="ECO:0000256" key="2">
    <source>
        <dbReference type="ARBA" id="ARBA00022676"/>
    </source>
</evidence>
<dbReference type="PANTHER" id="PTHR45947">
    <property type="entry name" value="SULFOQUINOVOSYL TRANSFERASE SQD2"/>
    <property type="match status" value="1"/>
</dbReference>
<feature type="compositionally biased region" description="Polar residues" evidence="4">
    <location>
        <begin position="64"/>
        <end position="74"/>
    </location>
</feature>
<comment type="caution">
    <text evidence="7">The sequence shown here is derived from an EMBL/GenBank/DDBJ whole genome shotgun (WGS) entry which is preliminary data.</text>
</comment>
<dbReference type="EMBL" id="BAHD01000032">
    <property type="protein sequence ID" value="GAB96154.1"/>
    <property type="molecule type" value="Genomic_DNA"/>
</dbReference>
<feature type="region of interest" description="Disordered" evidence="4">
    <location>
        <begin position="39"/>
        <end position="96"/>
    </location>
</feature>
<dbReference type="Pfam" id="PF13439">
    <property type="entry name" value="Glyco_transf_4"/>
    <property type="match status" value="1"/>
</dbReference>
<dbReference type="SUPFAM" id="SSF53756">
    <property type="entry name" value="UDP-Glycosyltransferase/glycogen phosphorylase"/>
    <property type="match status" value="1"/>
</dbReference>
<dbReference type="GO" id="GO:1901137">
    <property type="term" value="P:carbohydrate derivative biosynthetic process"/>
    <property type="evidence" value="ECO:0007669"/>
    <property type="project" value="UniProtKB-ARBA"/>
</dbReference>
<sequence length="442" mass="44723">MFVRDQVDALRAAGYQVQVAHREMPGLRAVARRLGVGARARAGGPPAGAGPADPGSGSAAQPGVPSQTGGSAQTGESARAADAAEPGAWADAGGSAQVGRAAQAGSSVLLGAAGPGRPTPSTAQQVLRVGARFAREVHDTLGLAAAVMLLQRDLRDLEREHGRPDVLHAHNAFPAGVAAVRYGRARGIPVVITEHSSAFLRAQHGTAELRRAAATYAAADAVVAVSELQARSLPGVGSGVHVIPNVVPVDDFALRSPTAAAAGSVISIGTLLPHKGMPQVIRAYAALPAAVRAAHALCLVGAGPSRPGLEDLARDLEVDVRFTGHLDRPAVARELQQAAVLISGSPVETFGVTLVEGLAAGVPFVAPRSGGPQSIWTPGAGVLADGPDEAALSRALTAALALEASPAADQARRTSAVARYGPAAVAAELDALYDEVLTRRAR</sequence>